<proteinExistence type="predicted"/>
<feature type="region of interest" description="Disordered" evidence="2">
    <location>
        <begin position="331"/>
        <end position="353"/>
    </location>
</feature>
<dbReference type="AlphaFoldDB" id="A0AA39V0H5"/>
<feature type="coiled-coil region" evidence="1">
    <location>
        <begin position="207"/>
        <end position="248"/>
    </location>
</feature>
<accession>A0AA39V0H5</accession>
<keyword evidence="4" id="KW-1185">Reference proteome</keyword>
<dbReference type="PANTHER" id="PTHR38886">
    <property type="entry name" value="SESA DOMAIN-CONTAINING PROTEIN"/>
    <property type="match status" value="1"/>
</dbReference>
<dbReference type="EMBL" id="JAFEKC020000014">
    <property type="protein sequence ID" value="KAK0510927.1"/>
    <property type="molecule type" value="Genomic_DNA"/>
</dbReference>
<name>A0AA39V0H5_9LECA</name>
<feature type="compositionally biased region" description="Basic and acidic residues" evidence="2">
    <location>
        <begin position="332"/>
        <end position="349"/>
    </location>
</feature>
<dbReference type="Proteomes" id="UP001166286">
    <property type="component" value="Unassembled WGS sequence"/>
</dbReference>
<evidence type="ECO:0000313" key="4">
    <source>
        <dbReference type="Proteomes" id="UP001166286"/>
    </source>
</evidence>
<reference evidence="3" key="1">
    <citation type="submission" date="2023-03" db="EMBL/GenBank/DDBJ databases">
        <title>Complete genome of Cladonia borealis.</title>
        <authorList>
            <person name="Park H."/>
        </authorList>
    </citation>
    <scope>NUCLEOTIDE SEQUENCE</scope>
    <source>
        <strain evidence="3">ANT050790</strain>
    </source>
</reference>
<evidence type="ECO:0008006" key="5">
    <source>
        <dbReference type="Google" id="ProtNLM"/>
    </source>
</evidence>
<protein>
    <recommendedName>
        <fullName evidence="5">Fungal N-terminal domain-containing protein</fullName>
    </recommendedName>
</protein>
<dbReference type="PANTHER" id="PTHR38886:SF1">
    <property type="entry name" value="NACHT-NTPASE AND P-LOOP NTPASES N-TERMINAL DOMAIN-CONTAINING PROTEIN"/>
    <property type="match status" value="1"/>
</dbReference>
<evidence type="ECO:0000256" key="1">
    <source>
        <dbReference type="SAM" id="Coils"/>
    </source>
</evidence>
<sequence>MVIPFQVGVGDFLAVAQLAGKVVWELKENGEAPGKYQNLVIEVESLGRALSQIYEVKPAKDGVALLDATRAAATACKRPLEVFLEKVSKFDRSLGTWDAKEKRFRGIGRRIQFSLALDKEVTELRATLAGHVSTINMLLLIQTLAFDTTQQKERTETSKSLDKHYESLNKLLAEVSESQSGTSAQLSACKDDLGEMMGRMKISSTQNADTQLKLDKQKATLEEVRSDIDRLKDKLEREQTKVHSRNRAGRKALDKTISALAITSTIFTLVVSGTIVVSIQDIATHAADLSRLLGSPVKIGKRPSVLVRADFSRAHSDMGLNGNRALDIPTVSEEKIDSASNASERERQNQDVTVSTKDLGLFENAWNSPDRLSKGRDSAPVDSHGYQSIGLSCLLRQLPPADLEFLVETEAWDQCDRGHCFRWHNHRLKRIQNLTYKEMSSHKLQSALVSISHFDDFDRLRSQISPSQTESAVDLFRDWVILKLCRKDRTLHYVITLATDEYHIANSKPGLHIAHANYDNTPRDKNQIVSDAEESAVSGLVKYLPSLLATALFSLSTCFSVRETCSIRAPCSCPSPFAPRNWRAYNEDLGGCLSERAISMVLYADPLASSISTGVLLDHALSYGHYGTFLMAEGSRN</sequence>
<evidence type="ECO:0000313" key="3">
    <source>
        <dbReference type="EMBL" id="KAK0510927.1"/>
    </source>
</evidence>
<comment type="caution">
    <text evidence="3">The sequence shown here is derived from an EMBL/GenBank/DDBJ whole genome shotgun (WGS) entry which is preliminary data.</text>
</comment>
<evidence type="ECO:0000256" key="2">
    <source>
        <dbReference type="SAM" id="MobiDB-lite"/>
    </source>
</evidence>
<organism evidence="3 4">
    <name type="scientific">Cladonia borealis</name>
    <dbReference type="NCBI Taxonomy" id="184061"/>
    <lineage>
        <taxon>Eukaryota</taxon>
        <taxon>Fungi</taxon>
        <taxon>Dikarya</taxon>
        <taxon>Ascomycota</taxon>
        <taxon>Pezizomycotina</taxon>
        <taxon>Lecanoromycetes</taxon>
        <taxon>OSLEUM clade</taxon>
        <taxon>Lecanoromycetidae</taxon>
        <taxon>Lecanorales</taxon>
        <taxon>Lecanorineae</taxon>
        <taxon>Cladoniaceae</taxon>
        <taxon>Cladonia</taxon>
    </lineage>
</organism>
<gene>
    <name evidence="3" type="ORF">JMJ35_006479</name>
</gene>
<keyword evidence="1" id="KW-0175">Coiled coil</keyword>